<feature type="compositionally biased region" description="Acidic residues" evidence="1">
    <location>
        <begin position="165"/>
        <end position="194"/>
    </location>
</feature>
<protein>
    <recommendedName>
        <fullName evidence="3">SAM domain-containing protein</fullName>
    </recommendedName>
</protein>
<feature type="compositionally biased region" description="Low complexity" evidence="1">
    <location>
        <begin position="63"/>
        <end position="77"/>
    </location>
</feature>
<feature type="compositionally biased region" description="Polar residues" evidence="1">
    <location>
        <begin position="244"/>
        <end position="253"/>
    </location>
</feature>
<evidence type="ECO:0008006" key="3">
    <source>
        <dbReference type="Google" id="ProtNLM"/>
    </source>
</evidence>
<dbReference type="Gene3D" id="1.10.150.50">
    <property type="entry name" value="Transcription Factor, Ets-1"/>
    <property type="match status" value="1"/>
</dbReference>
<dbReference type="InterPro" id="IPR013761">
    <property type="entry name" value="SAM/pointed_sf"/>
</dbReference>
<accession>A0A4Y0BNH6</accession>
<feature type="compositionally biased region" description="Basic and acidic residues" evidence="1">
    <location>
        <begin position="254"/>
        <end position="267"/>
    </location>
</feature>
<dbReference type="PANTHER" id="PTHR12247">
    <property type="entry name" value="POLYCOMB GROUP PROTEIN"/>
    <property type="match status" value="1"/>
</dbReference>
<feature type="region of interest" description="Disordered" evidence="1">
    <location>
        <begin position="141"/>
        <end position="267"/>
    </location>
</feature>
<evidence type="ECO:0000256" key="1">
    <source>
        <dbReference type="SAM" id="MobiDB-lite"/>
    </source>
</evidence>
<dbReference type="GO" id="GO:0003682">
    <property type="term" value="F:chromatin binding"/>
    <property type="evidence" value="ECO:0007669"/>
    <property type="project" value="TreeGrafter"/>
</dbReference>
<feature type="compositionally biased region" description="Polar residues" evidence="1">
    <location>
        <begin position="78"/>
        <end position="91"/>
    </location>
</feature>
<reference evidence="2" key="1">
    <citation type="submission" date="2020-05" db="UniProtKB">
        <authorList>
            <consortium name="EnsemblMetazoa"/>
        </authorList>
    </citation>
    <scope>IDENTIFICATION</scope>
    <source>
        <strain evidence="2">FUMOZ</strain>
    </source>
</reference>
<sequence>MGKSSQIAMDPDSSSDRITARVGSRTKKAKIVFDPSDHHVPRKRNRRGENDSASTGTAKLEPSRTTTPLSSSSTEGTNYNSHTPATSSTVPAVTVGHRGTASGTLCRLCQKCGRNGPGRMPRKTPLTPWTCSACLFPKTDSKAAGNKQGHPKSHTKSVRDRTAEEFDNINDEEKEEEEQDEDEEDDEEEEEEEDNKQQHDFAGFSETELCGHGNVNDAKPDERIYVPIKPDPNADSDGDVADTITPSKSNKSAIKTDHSNDDEGDESAKDIRYWSCDDVCRFFSRHCRAWGDLFHEQEIDGASLLLMRKGDVLSRFGLKLGPAMELYQRIVALQNGDRDIVDVRLTWI</sequence>
<dbReference type="VEuPathDB" id="VectorBase:AFUN2_006444"/>
<dbReference type="STRING" id="62324.A0A4Y0BNH6"/>
<feature type="region of interest" description="Disordered" evidence="1">
    <location>
        <begin position="1"/>
        <end position="93"/>
    </location>
</feature>
<dbReference type="InterPro" id="IPR050548">
    <property type="entry name" value="PcG_chromatin_remod_factors"/>
</dbReference>
<evidence type="ECO:0000313" key="2">
    <source>
        <dbReference type="EnsemblMetazoa" id="AFUN020925-PA"/>
    </source>
</evidence>
<dbReference type="AlphaFoldDB" id="A0A4Y0BNH6"/>
<dbReference type="VEuPathDB" id="VectorBase:AFUN020925"/>
<proteinExistence type="predicted"/>
<dbReference type="EnsemblMetazoa" id="AFUN020925-RA">
    <property type="protein sequence ID" value="AFUN020925-PA"/>
    <property type="gene ID" value="AFUN020925"/>
</dbReference>
<dbReference type="SUPFAM" id="SSF47769">
    <property type="entry name" value="SAM/Pointed domain"/>
    <property type="match status" value="1"/>
</dbReference>
<name>A0A4Y0BNH6_ANOFN</name>
<dbReference type="GO" id="GO:0042393">
    <property type="term" value="F:histone binding"/>
    <property type="evidence" value="ECO:0007669"/>
    <property type="project" value="TreeGrafter"/>
</dbReference>
<dbReference type="GO" id="GO:0045892">
    <property type="term" value="P:negative regulation of DNA-templated transcription"/>
    <property type="evidence" value="ECO:0007669"/>
    <property type="project" value="TreeGrafter"/>
</dbReference>
<organism evidence="2">
    <name type="scientific">Anopheles funestus</name>
    <name type="common">African malaria mosquito</name>
    <dbReference type="NCBI Taxonomy" id="62324"/>
    <lineage>
        <taxon>Eukaryota</taxon>
        <taxon>Metazoa</taxon>
        <taxon>Ecdysozoa</taxon>
        <taxon>Arthropoda</taxon>
        <taxon>Hexapoda</taxon>
        <taxon>Insecta</taxon>
        <taxon>Pterygota</taxon>
        <taxon>Neoptera</taxon>
        <taxon>Endopterygota</taxon>
        <taxon>Diptera</taxon>
        <taxon>Nematocera</taxon>
        <taxon>Culicoidea</taxon>
        <taxon>Culicidae</taxon>
        <taxon>Anophelinae</taxon>
        <taxon>Anopheles</taxon>
    </lineage>
</organism>
<dbReference type="GO" id="GO:0005634">
    <property type="term" value="C:nucleus"/>
    <property type="evidence" value="ECO:0007669"/>
    <property type="project" value="TreeGrafter"/>
</dbReference>